<dbReference type="SUPFAM" id="SSF46689">
    <property type="entry name" value="Homeodomain-like"/>
    <property type="match status" value="1"/>
</dbReference>
<keyword evidence="10" id="KW-0371">Homeobox</keyword>
<evidence type="ECO:0000256" key="2">
    <source>
        <dbReference type="ARBA" id="ARBA00022737"/>
    </source>
</evidence>
<evidence type="ECO:0000256" key="5">
    <source>
        <dbReference type="ARBA" id="ARBA00023163"/>
    </source>
</evidence>
<evidence type="ECO:0000256" key="4">
    <source>
        <dbReference type="ARBA" id="ARBA00023125"/>
    </source>
</evidence>
<dbReference type="InterPro" id="IPR009057">
    <property type="entry name" value="Homeodomain-like_sf"/>
</dbReference>
<keyword evidence="11" id="KW-1185">Reference proteome</keyword>
<dbReference type="STRING" id="4232.A0A251SBN2"/>
<dbReference type="InterPro" id="IPR001005">
    <property type="entry name" value="SANT/Myb"/>
</dbReference>
<comment type="subcellular location">
    <subcellularLocation>
        <location evidence="1">Nucleus</location>
    </subcellularLocation>
</comment>
<sequence length="204" mass="24380">MSSRGHWRPSEDQKLRQLVQQYGPHNWNAIAEKLQGRSGKSCRLRWFNQLDPKINRSPFTEEEEERLLAYHHEFGNRWANIAKLFPGRTDNAVKNHWHVIMARRVREKSNRMHQRYQYPIPYEFSRNIASYLQPSKNSVHESKIDKDEGNRCFEFYNFLPIKTDSNVSEVINHQRKDDVEVEQETTQQGRDDDTVPFIDFFSVN</sequence>
<dbReference type="FunFam" id="1.10.10.60:FF:000060">
    <property type="entry name" value="MYB transcription factor"/>
    <property type="match status" value="1"/>
</dbReference>
<accession>A0A251SBN2</accession>
<dbReference type="AlphaFoldDB" id="A0A251SBN2"/>
<reference evidence="10" key="2">
    <citation type="submission" date="2017-02" db="EMBL/GenBank/DDBJ databases">
        <title>Sunflower complete genome.</title>
        <authorList>
            <person name="Langlade N."/>
            <person name="Munos S."/>
        </authorList>
    </citation>
    <scope>NUCLEOTIDE SEQUENCE [LARGE SCALE GENOMIC DNA]</scope>
    <source>
        <tissue evidence="10">Leaves</tissue>
    </source>
</reference>
<dbReference type="Proteomes" id="UP000215914">
    <property type="component" value="Chromosome 15"/>
</dbReference>
<organism evidence="10 11">
    <name type="scientific">Helianthus annuus</name>
    <name type="common">Common sunflower</name>
    <dbReference type="NCBI Taxonomy" id="4232"/>
    <lineage>
        <taxon>Eukaryota</taxon>
        <taxon>Viridiplantae</taxon>
        <taxon>Streptophyta</taxon>
        <taxon>Embryophyta</taxon>
        <taxon>Tracheophyta</taxon>
        <taxon>Spermatophyta</taxon>
        <taxon>Magnoliopsida</taxon>
        <taxon>eudicotyledons</taxon>
        <taxon>Gunneridae</taxon>
        <taxon>Pentapetalae</taxon>
        <taxon>asterids</taxon>
        <taxon>campanulids</taxon>
        <taxon>Asterales</taxon>
        <taxon>Asteraceae</taxon>
        <taxon>Asteroideae</taxon>
        <taxon>Heliantheae alliance</taxon>
        <taxon>Heliantheae</taxon>
        <taxon>Helianthus</taxon>
    </lineage>
</organism>
<dbReference type="InterPro" id="IPR050560">
    <property type="entry name" value="MYB_TF"/>
</dbReference>
<proteinExistence type="predicted"/>
<dbReference type="GO" id="GO:0005634">
    <property type="term" value="C:nucleus"/>
    <property type="evidence" value="ECO:0000318"/>
    <property type="project" value="GO_Central"/>
</dbReference>
<keyword evidence="5" id="KW-0804">Transcription</keyword>
<evidence type="ECO:0000256" key="3">
    <source>
        <dbReference type="ARBA" id="ARBA00023015"/>
    </source>
</evidence>
<evidence type="ECO:0000313" key="10">
    <source>
        <dbReference type="EMBL" id="OTF96254.1"/>
    </source>
</evidence>
<dbReference type="OMA" id="CESVEFY"/>
<dbReference type="PROSITE" id="PS51294">
    <property type="entry name" value="HTH_MYB"/>
    <property type="match status" value="2"/>
</dbReference>
<keyword evidence="3" id="KW-0805">Transcription regulation</keyword>
<dbReference type="OrthoDB" id="2143914at2759"/>
<dbReference type="EMBL" id="CM007904">
    <property type="protein sequence ID" value="OTF96254.1"/>
    <property type="molecule type" value="Genomic_DNA"/>
</dbReference>
<evidence type="ECO:0000259" key="7">
    <source>
        <dbReference type="PROSITE" id="PS50090"/>
    </source>
</evidence>
<dbReference type="CDD" id="cd00167">
    <property type="entry name" value="SANT"/>
    <property type="match status" value="2"/>
</dbReference>
<feature type="domain" description="HTH myb-type" evidence="8">
    <location>
        <begin position="51"/>
        <end position="105"/>
    </location>
</feature>
<dbReference type="GO" id="GO:0000981">
    <property type="term" value="F:DNA-binding transcription factor activity, RNA polymerase II-specific"/>
    <property type="evidence" value="ECO:0000318"/>
    <property type="project" value="GO_Central"/>
</dbReference>
<dbReference type="Pfam" id="PF13921">
    <property type="entry name" value="Myb_DNA-bind_6"/>
    <property type="match status" value="1"/>
</dbReference>
<feature type="domain" description="Myb-like" evidence="7">
    <location>
        <begin position="51"/>
        <end position="101"/>
    </location>
</feature>
<dbReference type="InParanoid" id="A0A251SBN2"/>
<dbReference type="EMBL" id="MNCJ02000330">
    <property type="protein sequence ID" value="KAF5766474.1"/>
    <property type="molecule type" value="Genomic_DNA"/>
</dbReference>
<evidence type="ECO:0000259" key="8">
    <source>
        <dbReference type="PROSITE" id="PS51294"/>
    </source>
</evidence>
<keyword evidence="6" id="KW-0539">Nucleus</keyword>
<keyword evidence="2" id="KW-0677">Repeat</keyword>
<dbReference type="Gramene" id="mRNA:HanXRQr2_Chr15g0715781">
    <property type="protein sequence ID" value="mRNA:HanXRQr2_Chr15g0715781"/>
    <property type="gene ID" value="HanXRQr2_Chr15g0715781"/>
</dbReference>
<name>A0A251SBN2_HELAN</name>
<evidence type="ECO:0000313" key="9">
    <source>
        <dbReference type="EMBL" id="KAF5766474.1"/>
    </source>
</evidence>
<evidence type="ECO:0000313" key="11">
    <source>
        <dbReference type="Proteomes" id="UP000215914"/>
    </source>
</evidence>
<dbReference type="GO" id="GO:0000978">
    <property type="term" value="F:RNA polymerase II cis-regulatory region sequence-specific DNA binding"/>
    <property type="evidence" value="ECO:0000318"/>
    <property type="project" value="GO_Central"/>
</dbReference>
<feature type="domain" description="HTH myb-type" evidence="8">
    <location>
        <begin position="1"/>
        <end position="50"/>
    </location>
</feature>
<dbReference type="PANTHER" id="PTHR45614">
    <property type="entry name" value="MYB PROTEIN-RELATED"/>
    <property type="match status" value="1"/>
</dbReference>
<protein>
    <submittedName>
        <fullName evidence="10">Putative homeodomain-like protein</fullName>
    </submittedName>
    <submittedName>
        <fullName evidence="9">Transcription factor MYB family</fullName>
    </submittedName>
</protein>
<dbReference type="InterPro" id="IPR017930">
    <property type="entry name" value="Myb_dom"/>
</dbReference>
<dbReference type="FunCoup" id="A0A251SBN2">
    <property type="interactions" value="8"/>
</dbReference>
<reference evidence="9 11" key="1">
    <citation type="journal article" date="2017" name="Nature">
        <title>The sunflower genome provides insights into oil metabolism, flowering and Asterid evolution.</title>
        <authorList>
            <person name="Badouin H."/>
            <person name="Gouzy J."/>
            <person name="Grassa C.J."/>
            <person name="Murat F."/>
            <person name="Staton S.E."/>
            <person name="Cottret L."/>
            <person name="Lelandais-Briere C."/>
            <person name="Owens G.L."/>
            <person name="Carrere S."/>
            <person name="Mayjonade B."/>
            <person name="Legrand L."/>
            <person name="Gill N."/>
            <person name="Kane N.C."/>
            <person name="Bowers J.E."/>
            <person name="Hubner S."/>
            <person name="Bellec A."/>
            <person name="Berard A."/>
            <person name="Berges H."/>
            <person name="Blanchet N."/>
            <person name="Boniface M.C."/>
            <person name="Brunel D."/>
            <person name="Catrice O."/>
            <person name="Chaidir N."/>
            <person name="Claudel C."/>
            <person name="Donnadieu C."/>
            <person name="Faraut T."/>
            <person name="Fievet G."/>
            <person name="Helmstetter N."/>
            <person name="King M."/>
            <person name="Knapp S.J."/>
            <person name="Lai Z."/>
            <person name="Le Paslier M.C."/>
            <person name="Lippi Y."/>
            <person name="Lorenzon L."/>
            <person name="Mandel J.R."/>
            <person name="Marage G."/>
            <person name="Marchand G."/>
            <person name="Marquand E."/>
            <person name="Bret-Mestries E."/>
            <person name="Morien E."/>
            <person name="Nambeesan S."/>
            <person name="Nguyen T."/>
            <person name="Pegot-Espagnet P."/>
            <person name="Pouilly N."/>
            <person name="Raftis F."/>
            <person name="Sallet E."/>
            <person name="Schiex T."/>
            <person name="Thomas J."/>
            <person name="Vandecasteele C."/>
            <person name="Vares D."/>
            <person name="Vear F."/>
            <person name="Vautrin S."/>
            <person name="Crespi M."/>
            <person name="Mangin B."/>
            <person name="Burke J.M."/>
            <person name="Salse J."/>
            <person name="Munos S."/>
            <person name="Vincourt P."/>
            <person name="Rieseberg L.H."/>
            <person name="Langlade N.B."/>
        </authorList>
    </citation>
    <scope>NUCLEOTIDE SEQUENCE [LARGE SCALE GENOMIC DNA]</scope>
    <source>
        <strain evidence="11">cv. SF193</strain>
        <tissue evidence="9">Leaves</tissue>
    </source>
</reference>
<evidence type="ECO:0000256" key="1">
    <source>
        <dbReference type="ARBA" id="ARBA00004123"/>
    </source>
</evidence>
<dbReference type="SMART" id="SM00717">
    <property type="entry name" value="SANT"/>
    <property type="match status" value="2"/>
</dbReference>
<feature type="domain" description="Myb-like" evidence="7">
    <location>
        <begin position="1"/>
        <end position="50"/>
    </location>
</feature>
<dbReference type="PROSITE" id="PS50090">
    <property type="entry name" value="MYB_LIKE"/>
    <property type="match status" value="2"/>
</dbReference>
<dbReference type="PANTHER" id="PTHR45614:SF256">
    <property type="entry name" value="TRANSCRIPTION FACTOR MYB52"/>
    <property type="match status" value="1"/>
</dbReference>
<dbReference type="GO" id="GO:0006355">
    <property type="term" value="P:regulation of DNA-templated transcription"/>
    <property type="evidence" value="ECO:0000318"/>
    <property type="project" value="GO_Central"/>
</dbReference>
<dbReference type="Gene3D" id="1.10.10.60">
    <property type="entry name" value="Homeodomain-like"/>
    <property type="match status" value="2"/>
</dbReference>
<gene>
    <name evidence="10" type="ORF">HannXRQ_Chr15g0492051</name>
    <name evidence="9" type="ORF">HanXRQr2_Chr15g0715781</name>
</gene>
<reference evidence="9" key="3">
    <citation type="submission" date="2020-06" db="EMBL/GenBank/DDBJ databases">
        <title>Helianthus annuus Genome sequencing and assembly Release 2.</title>
        <authorList>
            <person name="Gouzy J."/>
            <person name="Langlade N."/>
            <person name="Munos S."/>
        </authorList>
    </citation>
    <scope>NUCLEOTIDE SEQUENCE</scope>
    <source>
        <tissue evidence="9">Leaves</tissue>
    </source>
</reference>
<keyword evidence="4 10" id="KW-0238">DNA-binding</keyword>
<evidence type="ECO:0000256" key="6">
    <source>
        <dbReference type="ARBA" id="ARBA00023242"/>
    </source>
</evidence>